<organism evidence="2 3">
    <name type="scientific">Paraburkholderia sabiae</name>
    <dbReference type="NCBI Taxonomy" id="273251"/>
    <lineage>
        <taxon>Bacteria</taxon>
        <taxon>Pseudomonadati</taxon>
        <taxon>Pseudomonadota</taxon>
        <taxon>Betaproteobacteria</taxon>
        <taxon>Burkholderiales</taxon>
        <taxon>Burkholderiaceae</taxon>
        <taxon>Paraburkholderia</taxon>
    </lineage>
</organism>
<evidence type="ECO:0000313" key="2">
    <source>
        <dbReference type="EMBL" id="MEM5291405.1"/>
    </source>
</evidence>
<evidence type="ECO:0008006" key="4">
    <source>
        <dbReference type="Google" id="ProtNLM"/>
    </source>
</evidence>
<accession>A0ABU9QPJ1</accession>
<feature type="region of interest" description="Disordered" evidence="1">
    <location>
        <begin position="1"/>
        <end position="63"/>
    </location>
</feature>
<sequence>MNINQSPEKREPQQSKVGRGTPPARTPEPQSDTDVQPDQNPVRNTPDTSGPAGPGGPGNAPKP</sequence>
<name>A0ABU9QPJ1_9BURK</name>
<proteinExistence type="predicted"/>
<dbReference type="RefSeq" id="WP_201660683.1">
    <property type="nucleotide sequence ID" value="NZ_CAJHCS010000041.1"/>
</dbReference>
<keyword evidence="3" id="KW-1185">Reference proteome</keyword>
<evidence type="ECO:0000313" key="3">
    <source>
        <dbReference type="Proteomes" id="UP001494588"/>
    </source>
</evidence>
<protein>
    <recommendedName>
        <fullName evidence="4">MARCKS-like protein</fullName>
    </recommendedName>
</protein>
<reference evidence="2 3" key="1">
    <citation type="submission" date="2024-01" db="EMBL/GenBank/DDBJ databases">
        <title>The diversity of rhizobia nodulating Mimosa spp. in eleven states of Brazil covering several biomes is determined by host plant, location, and edaphic factors.</title>
        <authorList>
            <person name="Rouws L."/>
            <person name="Barauna A."/>
            <person name="Beukes C."/>
            <person name="De Faria S.M."/>
            <person name="Gross E."/>
            <person name="Dos Reis Junior F.B."/>
            <person name="Simon M."/>
            <person name="Maluk M."/>
            <person name="Odee D.W."/>
            <person name="Kenicer G."/>
            <person name="Young J.P.W."/>
            <person name="Reis V.M."/>
            <person name="Zilli J."/>
            <person name="James E.K."/>
        </authorList>
    </citation>
    <scope>NUCLEOTIDE SEQUENCE [LARGE SCALE GENOMIC DNA]</scope>
    <source>
        <strain evidence="2 3">JPY77</strain>
    </source>
</reference>
<dbReference type="EMBL" id="JAZHGC010000050">
    <property type="protein sequence ID" value="MEM5291405.1"/>
    <property type="molecule type" value="Genomic_DNA"/>
</dbReference>
<feature type="compositionally biased region" description="Polar residues" evidence="1">
    <location>
        <begin position="28"/>
        <end position="48"/>
    </location>
</feature>
<gene>
    <name evidence="2" type="ORF">V4C55_37370</name>
</gene>
<comment type="caution">
    <text evidence="2">The sequence shown here is derived from an EMBL/GenBank/DDBJ whole genome shotgun (WGS) entry which is preliminary data.</text>
</comment>
<feature type="compositionally biased region" description="Gly residues" evidence="1">
    <location>
        <begin position="52"/>
        <end position="63"/>
    </location>
</feature>
<evidence type="ECO:0000256" key="1">
    <source>
        <dbReference type="SAM" id="MobiDB-lite"/>
    </source>
</evidence>
<dbReference type="Proteomes" id="UP001494588">
    <property type="component" value="Unassembled WGS sequence"/>
</dbReference>